<protein>
    <submittedName>
        <fullName evidence="2">Membrane protein</fullName>
    </submittedName>
</protein>
<proteinExistence type="predicted"/>
<keyword evidence="1" id="KW-0812">Transmembrane</keyword>
<dbReference type="Proteomes" id="UP000033423">
    <property type="component" value="Unassembled WGS sequence"/>
</dbReference>
<name>A0A0F3GQ27_9BACT</name>
<evidence type="ECO:0000313" key="3">
    <source>
        <dbReference type="Proteomes" id="UP000033423"/>
    </source>
</evidence>
<evidence type="ECO:0000256" key="1">
    <source>
        <dbReference type="SAM" id="Phobius"/>
    </source>
</evidence>
<evidence type="ECO:0000313" key="2">
    <source>
        <dbReference type="EMBL" id="KJU84084.1"/>
    </source>
</evidence>
<keyword evidence="1" id="KW-0472">Membrane</keyword>
<sequence>MPCSPALAASIAALRARRFVCLAISSMIDILLAISFMAATASFTALPLSSALPADCMAIFSVCCALSAFCFMLAVISCIEDEVSSIEAACCVAPSDICWAVELRLPLPSVTLSAAVLTLFTTSLKPSTIVLIEFIKRPTSSLRFTSTVTVRSPSERSSATSTQLCSGPVIDLMIITATIMAINTPNTMIPTEVLRIDLKSADEPSYIFFADSVCRSFNFSATPLASLNNGATTFTMWVLASAKLPTLYNSIAFFRPLLTNSPRVSRNFAARAFSSEFNDAVMYSDHIFDIFSIFCSTASVCLVMG</sequence>
<dbReference type="AlphaFoldDB" id="A0A0F3GQ27"/>
<feature type="transmembrane region" description="Helical" evidence="1">
    <location>
        <begin position="58"/>
        <end position="76"/>
    </location>
</feature>
<keyword evidence="3" id="KW-1185">Reference proteome</keyword>
<comment type="caution">
    <text evidence="2">The sequence shown here is derived from an EMBL/GenBank/DDBJ whole genome shotgun (WGS) entry which is preliminary data.</text>
</comment>
<feature type="transmembrane region" description="Helical" evidence="1">
    <location>
        <begin position="28"/>
        <end position="46"/>
    </location>
</feature>
<dbReference type="EMBL" id="LACI01001627">
    <property type="protein sequence ID" value="KJU84084.1"/>
    <property type="molecule type" value="Genomic_DNA"/>
</dbReference>
<reference evidence="2 3" key="1">
    <citation type="submission" date="2015-02" db="EMBL/GenBank/DDBJ databases">
        <title>Single-cell genomics of uncultivated deep-branching MTB reveals a conserved set of magnetosome genes.</title>
        <authorList>
            <person name="Kolinko S."/>
            <person name="Richter M."/>
            <person name="Glockner F.O."/>
            <person name="Brachmann A."/>
            <person name="Schuler D."/>
        </authorList>
    </citation>
    <scope>NUCLEOTIDE SEQUENCE [LARGE SCALE GENOMIC DNA]</scope>
    <source>
        <strain evidence="2">TM-1</strain>
    </source>
</reference>
<keyword evidence="1" id="KW-1133">Transmembrane helix</keyword>
<organism evidence="2 3">
    <name type="scientific">Candidatus Magnetobacterium bavaricum</name>
    <dbReference type="NCBI Taxonomy" id="29290"/>
    <lineage>
        <taxon>Bacteria</taxon>
        <taxon>Pseudomonadati</taxon>
        <taxon>Nitrospirota</taxon>
        <taxon>Thermodesulfovibrionia</taxon>
        <taxon>Thermodesulfovibrionales</taxon>
        <taxon>Candidatus Magnetobacteriaceae</taxon>
        <taxon>Candidatus Magnetobacterium</taxon>
    </lineage>
</organism>
<gene>
    <name evidence="2" type="ORF">MBAV_003717</name>
</gene>
<accession>A0A0F3GQ27</accession>